<dbReference type="Pfam" id="PF22669">
    <property type="entry name" value="Exo_endo_phos2"/>
    <property type="match status" value="1"/>
</dbReference>
<dbReference type="PANTHER" id="PTHR11200">
    <property type="entry name" value="INOSITOL 5-PHOSPHATASE"/>
    <property type="match status" value="1"/>
</dbReference>
<evidence type="ECO:0000313" key="2">
    <source>
        <dbReference type="EMBL" id="KAJ8887136.1"/>
    </source>
</evidence>
<dbReference type="InterPro" id="IPR036397">
    <property type="entry name" value="RNaseH_sf"/>
</dbReference>
<evidence type="ECO:0000259" key="1">
    <source>
        <dbReference type="Pfam" id="PF22669"/>
    </source>
</evidence>
<organism evidence="2 3">
    <name type="scientific">Dryococelus australis</name>
    <dbReference type="NCBI Taxonomy" id="614101"/>
    <lineage>
        <taxon>Eukaryota</taxon>
        <taxon>Metazoa</taxon>
        <taxon>Ecdysozoa</taxon>
        <taxon>Arthropoda</taxon>
        <taxon>Hexapoda</taxon>
        <taxon>Insecta</taxon>
        <taxon>Pterygota</taxon>
        <taxon>Neoptera</taxon>
        <taxon>Polyneoptera</taxon>
        <taxon>Phasmatodea</taxon>
        <taxon>Verophasmatodea</taxon>
        <taxon>Anareolatae</taxon>
        <taxon>Phasmatidae</taxon>
        <taxon>Eurycanthinae</taxon>
        <taxon>Dryococelus</taxon>
    </lineage>
</organism>
<dbReference type="PANTHER" id="PTHR11200:SF257">
    <property type="entry name" value="PHOSPHOINOSITIDE 5-PHOSPHATASE"/>
    <property type="match status" value="1"/>
</dbReference>
<dbReference type="EMBL" id="JARBHB010000004">
    <property type="protein sequence ID" value="KAJ8887136.1"/>
    <property type="molecule type" value="Genomic_DNA"/>
</dbReference>
<evidence type="ECO:0000313" key="3">
    <source>
        <dbReference type="Proteomes" id="UP001159363"/>
    </source>
</evidence>
<dbReference type="Proteomes" id="UP001159363">
    <property type="component" value="Chromosome X"/>
</dbReference>
<name>A0ABQ9HSS4_9NEOP</name>
<keyword evidence="3" id="KW-1185">Reference proteome</keyword>
<protein>
    <recommendedName>
        <fullName evidence="1">Inositol polyphosphate-related phosphatase domain-containing protein</fullName>
    </recommendedName>
</protein>
<reference evidence="2 3" key="1">
    <citation type="submission" date="2023-02" db="EMBL/GenBank/DDBJ databases">
        <title>LHISI_Scaffold_Assembly.</title>
        <authorList>
            <person name="Stuart O.P."/>
            <person name="Cleave R."/>
            <person name="Magrath M.J.L."/>
            <person name="Mikheyev A.S."/>
        </authorList>
    </citation>
    <scope>NUCLEOTIDE SEQUENCE [LARGE SCALE GENOMIC DNA]</scope>
    <source>
        <strain evidence="2">Daus_M_001</strain>
        <tissue evidence="2">Leg muscle</tissue>
    </source>
</reference>
<feature type="domain" description="Inositol polyphosphate-related phosphatase" evidence="1">
    <location>
        <begin position="349"/>
        <end position="407"/>
    </location>
</feature>
<sequence>MVNIMVLQNTKQNLYYTIRANHLVKLHCFLGKNGNKLCSSNIVKLTKPFFKIAHNTCLFSVMSPIDFLFTKLTLPPVTKTISGNGMIENASNCDLISNFFKILATITDVIYLNVSYPVLHTPEFQLNFYSEQIFGWLPINLTLGKPMLSEIDEYLQNYYSVPYCEMMHLKCYFAKPMKNCRTYFKGVPTSDVKVDAIGSGHTPCHGRQIAPSLPLLLRKSSINTTCTYEGAITHQWGGRRKGPRKSATSIYAMRASQPLHDCQAGSSDHKVTVREAHACTAVVTTTMFHNTQFIKHSGQWMIGKWLRGPINPDYLSHWRPSVSILITIGGYGTWVRCLMEISWRRISENAKAWGEELQKVLSRNHQYVMITYVQLVGVCLYLFVRPEHTPYIRDVAVDSVKTGLGGATVMSEEEVKVRDKEWVTNPPEPKMHLTCIQETKFEPLIDDFYLLYVPGFACAHVFTDEVDDTVTTLSFIRTLQVKHTRHRAQRLTWAREVANWTLEDWKHVAWSGESQYRLFRADGRIRLWCKFNETMDPSCQRGTLQAGGGSVIA</sequence>
<proteinExistence type="predicted"/>
<dbReference type="InterPro" id="IPR000300">
    <property type="entry name" value="IPPc"/>
</dbReference>
<dbReference type="Gene3D" id="3.60.10.10">
    <property type="entry name" value="Endonuclease/exonuclease/phosphatase"/>
    <property type="match status" value="1"/>
</dbReference>
<gene>
    <name evidence="2" type="ORF">PR048_013351</name>
</gene>
<accession>A0ABQ9HSS4</accession>
<dbReference type="InterPro" id="IPR036691">
    <property type="entry name" value="Endo/exonu/phosph_ase_sf"/>
</dbReference>
<dbReference type="InterPro" id="IPR046985">
    <property type="entry name" value="IP5"/>
</dbReference>
<comment type="caution">
    <text evidence="2">The sequence shown here is derived from an EMBL/GenBank/DDBJ whole genome shotgun (WGS) entry which is preliminary data.</text>
</comment>
<dbReference type="Gene3D" id="3.30.420.10">
    <property type="entry name" value="Ribonuclease H-like superfamily/Ribonuclease H"/>
    <property type="match status" value="1"/>
</dbReference>